<dbReference type="Gene3D" id="2.160.10.10">
    <property type="entry name" value="Hexapeptide repeat proteins"/>
    <property type="match status" value="1"/>
</dbReference>
<evidence type="ECO:0000256" key="4">
    <source>
        <dbReference type="ARBA" id="ARBA00023315"/>
    </source>
</evidence>
<evidence type="ECO:0000256" key="3">
    <source>
        <dbReference type="ARBA" id="ARBA00022737"/>
    </source>
</evidence>
<dbReference type="InterPro" id="IPR001451">
    <property type="entry name" value="Hexapep"/>
</dbReference>
<dbReference type="CDD" id="cd04647">
    <property type="entry name" value="LbH_MAT_like"/>
    <property type="match status" value="1"/>
</dbReference>
<name>A0ABQ2NJV7_9FLAO</name>
<evidence type="ECO:0000313" key="5">
    <source>
        <dbReference type="EMBL" id="GGP03070.1"/>
    </source>
</evidence>
<proteinExistence type="inferred from homology"/>
<keyword evidence="2" id="KW-0808">Transferase</keyword>
<comment type="similarity">
    <text evidence="1">Belongs to the transferase hexapeptide repeat family.</text>
</comment>
<dbReference type="SUPFAM" id="SSF51161">
    <property type="entry name" value="Trimeric LpxA-like enzymes"/>
    <property type="match status" value="1"/>
</dbReference>
<evidence type="ECO:0000256" key="1">
    <source>
        <dbReference type="ARBA" id="ARBA00007274"/>
    </source>
</evidence>
<evidence type="ECO:0000256" key="2">
    <source>
        <dbReference type="ARBA" id="ARBA00022679"/>
    </source>
</evidence>
<keyword evidence="3" id="KW-0677">Repeat</keyword>
<keyword evidence="6" id="KW-1185">Reference proteome</keyword>
<organism evidence="5 6">
    <name type="scientific">Cloacibacterium rupense</name>
    <dbReference type="NCBI Taxonomy" id="517423"/>
    <lineage>
        <taxon>Bacteria</taxon>
        <taxon>Pseudomonadati</taxon>
        <taxon>Bacteroidota</taxon>
        <taxon>Flavobacteriia</taxon>
        <taxon>Flavobacteriales</taxon>
        <taxon>Weeksellaceae</taxon>
    </lineage>
</organism>
<dbReference type="Proteomes" id="UP000620064">
    <property type="component" value="Unassembled WGS sequence"/>
</dbReference>
<evidence type="ECO:0000313" key="6">
    <source>
        <dbReference type="Proteomes" id="UP000620064"/>
    </source>
</evidence>
<evidence type="ECO:0008006" key="7">
    <source>
        <dbReference type="Google" id="ProtNLM"/>
    </source>
</evidence>
<keyword evidence="4" id="KW-0012">Acyltransferase</keyword>
<comment type="caution">
    <text evidence="5">The sequence shown here is derived from an EMBL/GenBank/DDBJ whole genome shotgun (WGS) entry which is preliminary data.</text>
</comment>
<protein>
    <recommendedName>
        <fullName evidence="7">Acyltransferase</fullName>
    </recommendedName>
</protein>
<dbReference type="InterPro" id="IPR018357">
    <property type="entry name" value="Hexapep_transf_CS"/>
</dbReference>
<accession>A0ABQ2NJV7</accession>
<gene>
    <name evidence="5" type="ORF">GCM10010992_10000</name>
</gene>
<dbReference type="Pfam" id="PF00132">
    <property type="entry name" value="Hexapep"/>
    <property type="match status" value="1"/>
</dbReference>
<dbReference type="EMBL" id="BMLV01000002">
    <property type="protein sequence ID" value="GGP03070.1"/>
    <property type="molecule type" value="Genomic_DNA"/>
</dbReference>
<reference evidence="6" key="1">
    <citation type="journal article" date="2019" name="Int. J. Syst. Evol. Microbiol.">
        <title>The Global Catalogue of Microorganisms (GCM) 10K type strain sequencing project: providing services to taxonomists for standard genome sequencing and annotation.</title>
        <authorList>
            <consortium name="The Broad Institute Genomics Platform"/>
            <consortium name="The Broad Institute Genome Sequencing Center for Infectious Disease"/>
            <person name="Wu L."/>
            <person name="Ma J."/>
        </authorList>
    </citation>
    <scope>NUCLEOTIDE SEQUENCE [LARGE SCALE GENOMIC DNA]</scope>
    <source>
        <strain evidence="6">CGMCC 1.7656</strain>
    </source>
</reference>
<dbReference type="RefSeq" id="WP_188616987.1">
    <property type="nucleotide sequence ID" value="NZ_BMLV01000002.1"/>
</dbReference>
<dbReference type="InterPro" id="IPR011004">
    <property type="entry name" value="Trimer_LpxA-like_sf"/>
</dbReference>
<sequence>MIKRILKNLFFKKPKTLCSFEVYKNYIEINTSTFLKNSTIRFDATEKLEKRKYLKIGKKGIISSNYIFETEKGEIIIGDNVHIGGATMICRNKIEVKDDVTMAWGITLYDHNSHSIYWEERKNDNHQCYEDYLKYQGNNIVNKDWSNVISKPVIIESKVWIGFDVTILKGVTIGEGAVVGAKSVVTKDVEPWTVVAGNPAVVVKYLPEYKK</sequence>
<dbReference type="PANTHER" id="PTHR43300">
    <property type="entry name" value="ACETYLTRANSFERASE"/>
    <property type="match status" value="1"/>
</dbReference>
<dbReference type="PROSITE" id="PS00101">
    <property type="entry name" value="HEXAPEP_TRANSFERASES"/>
    <property type="match status" value="1"/>
</dbReference>
<dbReference type="InterPro" id="IPR050179">
    <property type="entry name" value="Trans_hexapeptide_repeat"/>
</dbReference>